<comment type="caution">
    <text evidence="1">The sequence shown here is derived from an EMBL/GenBank/DDBJ whole genome shotgun (WGS) entry which is preliminary data.</text>
</comment>
<proteinExistence type="predicted"/>
<sequence length="71" mass="7983">MERPQPRPTAELAKLRADVDALTVVEEAIPKPTPEVDVDDVVLNALFEDDIPSLDPPSCGWKAHTHFYDHY</sequence>
<reference evidence="1 2" key="1">
    <citation type="submission" date="2020-09" db="EMBL/GenBank/DDBJ databases">
        <title>De no assembly of potato wild relative species, Solanum commersonii.</title>
        <authorList>
            <person name="Cho K."/>
        </authorList>
    </citation>
    <scope>NUCLEOTIDE SEQUENCE [LARGE SCALE GENOMIC DNA]</scope>
    <source>
        <strain evidence="1">LZ3.2</strain>
        <tissue evidence="1">Leaf</tissue>
    </source>
</reference>
<organism evidence="1 2">
    <name type="scientific">Solanum commersonii</name>
    <name type="common">Commerson's wild potato</name>
    <name type="synonym">Commerson's nightshade</name>
    <dbReference type="NCBI Taxonomy" id="4109"/>
    <lineage>
        <taxon>Eukaryota</taxon>
        <taxon>Viridiplantae</taxon>
        <taxon>Streptophyta</taxon>
        <taxon>Embryophyta</taxon>
        <taxon>Tracheophyta</taxon>
        <taxon>Spermatophyta</taxon>
        <taxon>Magnoliopsida</taxon>
        <taxon>eudicotyledons</taxon>
        <taxon>Gunneridae</taxon>
        <taxon>Pentapetalae</taxon>
        <taxon>asterids</taxon>
        <taxon>lamiids</taxon>
        <taxon>Solanales</taxon>
        <taxon>Solanaceae</taxon>
        <taxon>Solanoideae</taxon>
        <taxon>Solaneae</taxon>
        <taxon>Solanum</taxon>
    </lineage>
</organism>
<name>A0A9J5XG36_SOLCO</name>
<protein>
    <submittedName>
        <fullName evidence="1">Uncharacterized protein</fullName>
    </submittedName>
</protein>
<accession>A0A9J5XG36</accession>
<gene>
    <name evidence="1" type="ORF">H5410_046576</name>
</gene>
<dbReference type="Proteomes" id="UP000824120">
    <property type="component" value="Chromosome 9"/>
</dbReference>
<dbReference type="EMBL" id="JACXVP010000009">
    <property type="protein sequence ID" value="KAG5586142.1"/>
    <property type="molecule type" value="Genomic_DNA"/>
</dbReference>
<keyword evidence="2" id="KW-1185">Reference proteome</keyword>
<dbReference type="AlphaFoldDB" id="A0A9J5XG36"/>
<evidence type="ECO:0000313" key="1">
    <source>
        <dbReference type="EMBL" id="KAG5586142.1"/>
    </source>
</evidence>
<evidence type="ECO:0000313" key="2">
    <source>
        <dbReference type="Proteomes" id="UP000824120"/>
    </source>
</evidence>